<reference evidence="10" key="1">
    <citation type="submission" date="2024-01" db="EMBL/GenBank/DDBJ databases">
        <authorList>
            <person name="Webb A."/>
        </authorList>
    </citation>
    <scope>NUCLEOTIDE SEQUENCE</scope>
    <source>
        <strain evidence="10">Pm1</strain>
    </source>
</reference>
<dbReference type="InterPro" id="IPR003593">
    <property type="entry name" value="AAA+_ATPase"/>
</dbReference>
<keyword evidence="4" id="KW-0378">Hydrolase</keyword>
<dbReference type="SMART" id="SM00382">
    <property type="entry name" value="AAA"/>
    <property type="match status" value="1"/>
</dbReference>
<dbReference type="GO" id="GO:0005524">
    <property type="term" value="F:ATP binding"/>
    <property type="evidence" value="ECO:0007669"/>
    <property type="project" value="UniProtKB-KW"/>
</dbReference>
<dbReference type="InterPro" id="IPR015342">
    <property type="entry name" value="PEX1-N_C-lobe"/>
</dbReference>
<dbReference type="Pfam" id="PF09262">
    <property type="entry name" value="PEX-1N"/>
    <property type="match status" value="1"/>
</dbReference>
<protein>
    <recommendedName>
        <fullName evidence="8">Peroxisomal ATPase PEX1</fullName>
    </recommendedName>
    <alternativeName>
        <fullName evidence="7">Peroxin-1</fullName>
    </alternativeName>
</protein>
<feature type="domain" description="AAA+ ATPase" evidence="9">
    <location>
        <begin position="497"/>
        <end position="686"/>
    </location>
</feature>
<dbReference type="InterPro" id="IPR050168">
    <property type="entry name" value="AAA_ATPase_domain"/>
</dbReference>
<dbReference type="Gene3D" id="3.40.50.300">
    <property type="entry name" value="P-loop containing nucleotide triphosphate hydrolases"/>
    <property type="match status" value="1"/>
</dbReference>
<dbReference type="InterPro" id="IPR027417">
    <property type="entry name" value="P-loop_NTPase"/>
</dbReference>
<organism evidence="10 11">
    <name type="scientific">Peronospora matthiolae</name>
    <dbReference type="NCBI Taxonomy" id="2874970"/>
    <lineage>
        <taxon>Eukaryota</taxon>
        <taxon>Sar</taxon>
        <taxon>Stramenopiles</taxon>
        <taxon>Oomycota</taxon>
        <taxon>Peronosporomycetes</taxon>
        <taxon>Peronosporales</taxon>
        <taxon>Peronosporaceae</taxon>
        <taxon>Peronospora</taxon>
    </lineage>
</organism>
<dbReference type="SUPFAM" id="SSF54585">
    <property type="entry name" value="Cdc48 domain 2-like"/>
    <property type="match status" value="1"/>
</dbReference>
<dbReference type="GO" id="GO:0016558">
    <property type="term" value="P:protein import into peroxisome matrix"/>
    <property type="evidence" value="ECO:0007669"/>
    <property type="project" value="TreeGrafter"/>
</dbReference>
<dbReference type="SUPFAM" id="SSF52540">
    <property type="entry name" value="P-loop containing nucleoside triphosphate hydrolases"/>
    <property type="match status" value="1"/>
</dbReference>
<evidence type="ECO:0000256" key="6">
    <source>
        <dbReference type="ARBA" id="ARBA00023136"/>
    </source>
</evidence>
<comment type="caution">
    <text evidence="10">The sequence shown here is derived from an EMBL/GenBank/DDBJ whole genome shotgun (WGS) entry which is preliminary data.</text>
</comment>
<dbReference type="PANTHER" id="PTHR23077:SF12">
    <property type="entry name" value="PEROXISOMAL ATPASE PEX1"/>
    <property type="match status" value="1"/>
</dbReference>
<name>A0AAV1U7Q2_9STRA</name>
<evidence type="ECO:0000256" key="4">
    <source>
        <dbReference type="ARBA" id="ARBA00022801"/>
    </source>
</evidence>
<keyword evidence="5" id="KW-0067">ATP-binding</keyword>
<dbReference type="EMBL" id="CAKLBY020000154">
    <property type="protein sequence ID" value="CAK7929907.1"/>
    <property type="molecule type" value="Genomic_DNA"/>
</dbReference>
<evidence type="ECO:0000256" key="2">
    <source>
        <dbReference type="ARBA" id="ARBA00006914"/>
    </source>
</evidence>
<dbReference type="GO" id="GO:0005829">
    <property type="term" value="C:cytosol"/>
    <property type="evidence" value="ECO:0007669"/>
    <property type="project" value="TreeGrafter"/>
</dbReference>
<evidence type="ECO:0000256" key="5">
    <source>
        <dbReference type="ARBA" id="ARBA00022840"/>
    </source>
</evidence>
<keyword evidence="6" id="KW-0472">Membrane</keyword>
<evidence type="ECO:0000256" key="7">
    <source>
        <dbReference type="ARBA" id="ARBA00032509"/>
    </source>
</evidence>
<evidence type="ECO:0000313" key="11">
    <source>
        <dbReference type="Proteomes" id="UP001162060"/>
    </source>
</evidence>
<dbReference type="Gene3D" id="3.10.330.10">
    <property type="match status" value="1"/>
</dbReference>
<evidence type="ECO:0000256" key="1">
    <source>
        <dbReference type="ARBA" id="ARBA00004370"/>
    </source>
</evidence>
<comment type="subcellular location">
    <subcellularLocation>
        <location evidence="1">Membrane</location>
    </subcellularLocation>
</comment>
<dbReference type="GO" id="GO:0016887">
    <property type="term" value="F:ATP hydrolysis activity"/>
    <property type="evidence" value="ECO:0007669"/>
    <property type="project" value="InterPro"/>
</dbReference>
<keyword evidence="3" id="KW-0547">Nucleotide-binding</keyword>
<accession>A0AAV1U7Q2</accession>
<evidence type="ECO:0000313" key="10">
    <source>
        <dbReference type="EMBL" id="CAK7929907.1"/>
    </source>
</evidence>
<dbReference type="InterPro" id="IPR029067">
    <property type="entry name" value="CDC48_domain_2-like_sf"/>
</dbReference>
<gene>
    <name evidence="10" type="ORF">PM001_LOCUS15057</name>
</gene>
<evidence type="ECO:0000256" key="8">
    <source>
        <dbReference type="ARBA" id="ARBA00034532"/>
    </source>
</evidence>
<dbReference type="Gene3D" id="1.10.8.60">
    <property type="match status" value="1"/>
</dbReference>
<dbReference type="GO" id="GO:0005778">
    <property type="term" value="C:peroxisomal membrane"/>
    <property type="evidence" value="ECO:0007669"/>
    <property type="project" value="TreeGrafter"/>
</dbReference>
<dbReference type="Pfam" id="PF00004">
    <property type="entry name" value="AAA"/>
    <property type="match status" value="1"/>
</dbReference>
<evidence type="ECO:0000256" key="3">
    <source>
        <dbReference type="ARBA" id="ARBA00022741"/>
    </source>
</evidence>
<sequence>MTMAARGTFLQPVLVPINSCYVNLPLTFVQTFLGGTKLVRDGSTILELSWDTIDGDVQRVCVGWIGGIVKTRALLSNVIEVPIKFARWLGIQDHLEKMPQSLVGVHVVEAVPIARQMSVEPCTPDDWELIQLHAGKIETELLRQMCVVNDKQVIPIWVSQNALICIRASLPDGIEYARLTPASEVIVAPKERRSPTTSNGLSPDLYYEPSPPLVIQGDLGTLQNNTSDEVWVHPESLAALDGAIVPGTSSDAQEAPIVTLWSSASKPTTENNSLTETVREQRNCCVARLKAACCVVRGHVLPSRSVLATLGIGTHKSIYLRVLKHSALPPSSVLLLTNLEGLDDGALACQVQQSFLHWSSLTEQSHVVSSGRILCLELEPEKFVQVIADVQYDTDEVFSAEQQQDVPVGALEKYTVLGGSKGGHILSLGQVTVQSAVGIQKRVLTELHAEGSSTRTFNLAILELLRKAKPYAALMKAVRPVLSQDASAARVVLGTKPPGSALVCGDRGSGKSTLLRALAHEVRTSFEYAAFATTVDCRDLRGLKMEIVKLRLSALFEEAAAHAPALIALDNLDALVPEEDESAGAANEQSRRIAEMLLDLMRQNSQRMHKAAVGLRASFKRECEVIEGCPEIQKRSARIKLLAVVGNAMQSQSVAVVAASRSDMSVHKIIRGCGLFDRSIQVTAPDTERRETLIQEMLEMKVKDVNLTANGSEESRRLVIDPAIDFGHLSSLMEGYSLRDMSSATDRALHRTFHRHALAQSSRDCRVPLNVEQRDFEEGIVDFQPTGLIGVDLSRAPSHGQLLEDFNTYEQC</sequence>
<dbReference type="PANTHER" id="PTHR23077">
    <property type="entry name" value="AAA-FAMILY ATPASE"/>
    <property type="match status" value="1"/>
</dbReference>
<dbReference type="InterPro" id="IPR003959">
    <property type="entry name" value="ATPase_AAA_core"/>
</dbReference>
<proteinExistence type="inferred from homology"/>
<comment type="similarity">
    <text evidence="2">Belongs to the AAA ATPase family.</text>
</comment>
<evidence type="ECO:0000259" key="9">
    <source>
        <dbReference type="SMART" id="SM00382"/>
    </source>
</evidence>
<dbReference type="Proteomes" id="UP001162060">
    <property type="component" value="Unassembled WGS sequence"/>
</dbReference>
<dbReference type="AlphaFoldDB" id="A0AAV1U7Q2"/>